<evidence type="ECO:0000313" key="3">
    <source>
        <dbReference type="Proteomes" id="UP000179807"/>
    </source>
</evidence>
<dbReference type="AlphaFoldDB" id="A0A1J4J0F6"/>
<name>A0A1J4J0F6_9EUKA</name>
<gene>
    <name evidence="2" type="ORF">TRFO_40784</name>
</gene>
<accession>A0A1J4J0F6</accession>
<keyword evidence="3" id="KW-1185">Reference proteome</keyword>
<dbReference type="RefSeq" id="XP_068346035.1">
    <property type="nucleotide sequence ID" value="XM_068513406.1"/>
</dbReference>
<reference evidence="2" key="1">
    <citation type="submission" date="2016-10" db="EMBL/GenBank/DDBJ databases">
        <authorList>
            <person name="Benchimol M."/>
            <person name="Almeida L.G."/>
            <person name="Vasconcelos A.T."/>
            <person name="Perreira-Neves A."/>
            <person name="Rosa I.A."/>
            <person name="Tasca T."/>
            <person name="Bogo M.R."/>
            <person name="de Souza W."/>
        </authorList>
    </citation>
    <scope>NUCLEOTIDE SEQUENCE [LARGE SCALE GENOMIC DNA]</scope>
    <source>
        <strain evidence="2">K</strain>
    </source>
</reference>
<feature type="compositionally biased region" description="Low complexity" evidence="1">
    <location>
        <begin position="83"/>
        <end position="113"/>
    </location>
</feature>
<dbReference type="Proteomes" id="UP000179807">
    <property type="component" value="Unassembled WGS sequence"/>
</dbReference>
<dbReference type="VEuPathDB" id="TrichDB:TRFO_40784"/>
<comment type="caution">
    <text evidence="2">The sequence shown here is derived from an EMBL/GenBank/DDBJ whole genome shotgun (WGS) entry which is preliminary data.</text>
</comment>
<proteinExistence type="predicted"/>
<dbReference type="GeneID" id="94848110"/>
<organism evidence="2 3">
    <name type="scientific">Tritrichomonas foetus</name>
    <dbReference type="NCBI Taxonomy" id="1144522"/>
    <lineage>
        <taxon>Eukaryota</taxon>
        <taxon>Metamonada</taxon>
        <taxon>Parabasalia</taxon>
        <taxon>Tritrichomonadida</taxon>
        <taxon>Tritrichomonadidae</taxon>
        <taxon>Tritrichomonas</taxon>
    </lineage>
</organism>
<evidence type="ECO:0000313" key="2">
    <source>
        <dbReference type="EMBL" id="OHS92898.1"/>
    </source>
</evidence>
<evidence type="ECO:0000256" key="1">
    <source>
        <dbReference type="SAM" id="MobiDB-lite"/>
    </source>
</evidence>
<sequence>MSPKSLNVYYLHSFYSNFGNLMADDEIEATISLCRKAIAGDEDSSVGLPRNNEIKSLEIERLMYDVLFKFIEFKKDPKKFIKKQQNQSDNQNNENSNENNGVNENNKVNEPNQVNEKYELDENVEFDVKNVVKEVVQLCVELHNREWITHDGLQVFKELGGGLDLINEVLRVDPDAELFNYTPAFVNAVIKSLGYESENAQKERVSHFLIKLPKIVAKPKQIINYALSTNNINLAATVFAEKCHEPIHAMNLFETLGDFQSIVDKVLCLEKNNDFYYVNESSAFRKDVIEWLFTLNKSTFTRLQNSIQISEDKMTNFLLVLLNSDILNSNEEELYLNAILETLSELNIGFNRSIFKIVEQKIIKNCPKKFTRKSIKYLLDSVFSKKEEYLMPDHRETLLCQIVQTVNLPLTLCRKLILYCASFSFDEAEILLLNKLKMYEIIIQKYINEVSQNQNDEDISQENDFKKVYDFIILKYNENDHSMSEIDVALIKNADILASSDPEALINVLYQVNCRILYDSFIEAIKDFETKMVFIYHICIQPFENQKMNRYIVELMPFAAKNFQCECLSILRKYPDGITNPSIVKAFDQFGMYDCCAFAQARLHDHIEARRYIRMLINTLQMPTTYPNNLTEQSFRNEQNNLNDQNSKNSVSAVIYEVCIHLFNLTCFPIETRTQDLHYILKSFALLFTEKENISVATAAYRLVCDAAESFLPFEDILEYSKKIYMNVLDEEKFLRLVRHLMLGRKYNAESAIKLKEFLIQYLAQNTDKENNSDENSSGISKFEEEANELKCGKCHVKLIVEGKGINIFWCGHAVHDIEYCNKAGNCPLCQKAVSLQ</sequence>
<dbReference type="EMBL" id="MLAK01001456">
    <property type="protein sequence ID" value="OHS92898.1"/>
    <property type="molecule type" value="Genomic_DNA"/>
</dbReference>
<protein>
    <submittedName>
        <fullName evidence="2">Uncharacterized protein</fullName>
    </submittedName>
</protein>
<feature type="region of interest" description="Disordered" evidence="1">
    <location>
        <begin position="81"/>
        <end position="113"/>
    </location>
</feature>